<dbReference type="PROSITE" id="PS51198">
    <property type="entry name" value="UVRD_HELICASE_ATP_BIND"/>
    <property type="match status" value="1"/>
</dbReference>
<comment type="catalytic activity">
    <reaction evidence="9">
        <text>ATP + H2O = ADP + phosphate + H(+)</text>
        <dbReference type="Rhea" id="RHEA:13065"/>
        <dbReference type="ChEBI" id="CHEBI:15377"/>
        <dbReference type="ChEBI" id="CHEBI:15378"/>
        <dbReference type="ChEBI" id="CHEBI:30616"/>
        <dbReference type="ChEBI" id="CHEBI:43474"/>
        <dbReference type="ChEBI" id="CHEBI:456216"/>
        <dbReference type="EC" id="5.6.2.4"/>
    </reaction>
</comment>
<evidence type="ECO:0000256" key="2">
    <source>
        <dbReference type="ARBA" id="ARBA00022741"/>
    </source>
</evidence>
<dbReference type="Proteomes" id="UP000285310">
    <property type="component" value="Unassembled WGS sequence"/>
</dbReference>
<dbReference type="PANTHER" id="PTHR11070:SF3">
    <property type="entry name" value="DNA 3'-5' HELICASE"/>
    <property type="match status" value="1"/>
</dbReference>
<evidence type="ECO:0000256" key="3">
    <source>
        <dbReference type="ARBA" id="ARBA00022801"/>
    </source>
</evidence>
<keyword evidence="4 10" id="KW-0347">Helicase</keyword>
<keyword evidence="6" id="KW-0413">Isomerase</keyword>
<keyword evidence="14" id="KW-1185">Reference proteome</keyword>
<dbReference type="GO" id="GO:0043138">
    <property type="term" value="F:3'-5' DNA helicase activity"/>
    <property type="evidence" value="ECO:0007669"/>
    <property type="project" value="UniProtKB-EC"/>
</dbReference>
<dbReference type="InterPro" id="IPR014016">
    <property type="entry name" value="UvrD-like_ATP-bd"/>
</dbReference>
<dbReference type="InterPro" id="IPR013986">
    <property type="entry name" value="DExx_box_DNA_helicase_dom_sf"/>
</dbReference>
<comment type="caution">
    <text evidence="13">The sequence shown here is derived from an EMBL/GenBank/DDBJ whole genome shotgun (WGS) entry which is preliminary data.</text>
</comment>
<dbReference type="Gene3D" id="1.10.10.160">
    <property type="match status" value="1"/>
</dbReference>
<evidence type="ECO:0000313" key="14">
    <source>
        <dbReference type="Proteomes" id="UP000285310"/>
    </source>
</evidence>
<reference evidence="13 14" key="1">
    <citation type="submission" date="2013-10" db="EMBL/GenBank/DDBJ databases">
        <title>Salinisphaera japonica YTM-1 Genome Sequencing.</title>
        <authorList>
            <person name="Lai Q."/>
            <person name="Li C."/>
            <person name="Shao Z."/>
        </authorList>
    </citation>
    <scope>NUCLEOTIDE SEQUENCE [LARGE SCALE GENOMIC DNA]</scope>
    <source>
        <strain evidence="13 14">YTM-1</strain>
    </source>
</reference>
<dbReference type="AlphaFoldDB" id="A0A423PNC9"/>
<dbReference type="InParanoid" id="A0A423PNC9"/>
<name>A0A423PNC9_9GAMM</name>
<dbReference type="EC" id="5.6.2.4" evidence="8"/>
<feature type="binding site" evidence="10">
    <location>
        <begin position="48"/>
        <end position="55"/>
    </location>
    <ligand>
        <name>ATP</name>
        <dbReference type="ChEBI" id="CHEBI:30616"/>
    </ligand>
</feature>
<evidence type="ECO:0000256" key="4">
    <source>
        <dbReference type="ARBA" id="ARBA00022806"/>
    </source>
</evidence>
<comment type="similarity">
    <text evidence="1">Belongs to the helicase family. UvrD subfamily.</text>
</comment>
<organism evidence="13 14">
    <name type="scientific">Salinisphaera japonica YTM-1</name>
    <dbReference type="NCBI Taxonomy" id="1209778"/>
    <lineage>
        <taxon>Bacteria</taxon>
        <taxon>Pseudomonadati</taxon>
        <taxon>Pseudomonadota</taxon>
        <taxon>Gammaproteobacteria</taxon>
        <taxon>Salinisphaerales</taxon>
        <taxon>Salinisphaeraceae</taxon>
        <taxon>Salinisphaera</taxon>
    </lineage>
</organism>
<evidence type="ECO:0000256" key="6">
    <source>
        <dbReference type="ARBA" id="ARBA00023235"/>
    </source>
</evidence>
<dbReference type="Pfam" id="PF13361">
    <property type="entry name" value="UvrD_C"/>
    <property type="match status" value="2"/>
</dbReference>
<dbReference type="PANTHER" id="PTHR11070">
    <property type="entry name" value="UVRD / RECB / PCRA DNA HELICASE FAMILY MEMBER"/>
    <property type="match status" value="1"/>
</dbReference>
<sequence length="711" mass="78667">MTIETPVKNRPHRDEAHLAGLNPAQREAAAFGLAAPHGWDADPLLILAGAGSGKTQTLSHRAAHLVLAGVDPRRILLLTFSRRAAEEMTRRAHTICDAALAERGRRRQSVKLPWAGTFHAIGARLLREYAPRLGLEPAFSILDRSDAADLMDVARHDAGLTRRDDPNAKRFPRKDTCLAIYSATVNRQARLVDVLDGYFPWCREHHDDLKRLFADYTARKQDRATLDYDDLLLYWQLVMREPALAAEIGARFDHVLIDEYQDTNGLQAAIISGLKPDGRGVTAVGDDAQAIYGFRAAEVDHILNFPKTFCGTHVVTLEQNYRSSQAILNAANALIGEASRAYAKQLFTERGPGTRPRHVTVMDSAAEARYVVDAVLARRETGVDLKRQGVLFRNGHHANELEIELIARNVPFKKYGGLKFLEAAHVKDFLGLLRWADNPRHEIAAWRTMQLVPGVGPGTARQAVDALTAGNDEIAVLADFRPARADQTAWRAMIDTVAAMVGDTADWPGVLVPAAAWYKTILRERYEAPTTAREADIDDLVRIAERYADVPAFLTELTLDPPQATGDHNDDALLDEDYLILSTVHSAKGQEWDSVHVLHVADGTFPSEFSTKTEAGLEEERRLLYVALTRAKNELQVISPLRYYVPEQPKYGDRHVYGAASRFFTPRVLACFEQVTDKSALPATSGIDAAGKPSADRPSLDLASAARSLWD</sequence>
<dbReference type="Pfam" id="PF00580">
    <property type="entry name" value="UvrD-helicase"/>
    <property type="match status" value="1"/>
</dbReference>
<evidence type="ECO:0000259" key="12">
    <source>
        <dbReference type="PROSITE" id="PS51217"/>
    </source>
</evidence>
<dbReference type="GO" id="GO:0005524">
    <property type="term" value="F:ATP binding"/>
    <property type="evidence" value="ECO:0007669"/>
    <property type="project" value="UniProtKB-UniRule"/>
</dbReference>
<dbReference type="SUPFAM" id="SSF52540">
    <property type="entry name" value="P-loop containing nucleoside triphosphate hydrolases"/>
    <property type="match status" value="1"/>
</dbReference>
<dbReference type="InterPro" id="IPR014017">
    <property type="entry name" value="DNA_helicase_UvrD-like_C"/>
</dbReference>
<keyword evidence="2 10" id="KW-0547">Nucleotide-binding</keyword>
<evidence type="ECO:0000256" key="7">
    <source>
        <dbReference type="ARBA" id="ARBA00034617"/>
    </source>
</evidence>
<evidence type="ECO:0000259" key="11">
    <source>
        <dbReference type="PROSITE" id="PS51198"/>
    </source>
</evidence>
<dbReference type="OrthoDB" id="5905204at2"/>
<evidence type="ECO:0000313" key="13">
    <source>
        <dbReference type="EMBL" id="ROO27088.1"/>
    </source>
</evidence>
<dbReference type="RefSeq" id="WP_123658507.1">
    <property type="nucleotide sequence ID" value="NZ_AYKG01000030.1"/>
</dbReference>
<feature type="domain" description="UvrD-like helicase ATP-binding" evidence="11">
    <location>
        <begin position="27"/>
        <end position="324"/>
    </location>
</feature>
<proteinExistence type="inferred from homology"/>
<protein>
    <recommendedName>
        <fullName evidence="8">DNA 3'-5' helicase</fullName>
        <ecNumber evidence="8">5.6.2.4</ecNumber>
    </recommendedName>
</protein>
<feature type="domain" description="UvrD-like helicase C-terminal" evidence="12">
    <location>
        <begin position="325"/>
        <end position="589"/>
    </location>
</feature>
<evidence type="ECO:0000256" key="10">
    <source>
        <dbReference type="PROSITE-ProRule" id="PRU00560"/>
    </source>
</evidence>
<accession>A0A423PNC9</accession>
<evidence type="ECO:0000256" key="1">
    <source>
        <dbReference type="ARBA" id="ARBA00009922"/>
    </source>
</evidence>
<dbReference type="InterPro" id="IPR027417">
    <property type="entry name" value="P-loop_NTPase"/>
</dbReference>
<dbReference type="InterPro" id="IPR000212">
    <property type="entry name" value="DNA_helicase_UvrD/REP"/>
</dbReference>
<dbReference type="Gene3D" id="3.40.50.300">
    <property type="entry name" value="P-loop containing nucleotide triphosphate hydrolases"/>
    <property type="match status" value="2"/>
</dbReference>
<dbReference type="CDD" id="cd17932">
    <property type="entry name" value="DEXQc_UvrD"/>
    <property type="match status" value="1"/>
</dbReference>
<gene>
    <name evidence="13" type="ORF">SAJA_10095</name>
</gene>
<keyword evidence="3 10" id="KW-0378">Hydrolase</keyword>
<dbReference type="Gene3D" id="1.10.486.10">
    <property type="entry name" value="PCRA, domain 4"/>
    <property type="match status" value="1"/>
</dbReference>
<dbReference type="GO" id="GO:0016887">
    <property type="term" value="F:ATP hydrolysis activity"/>
    <property type="evidence" value="ECO:0007669"/>
    <property type="project" value="RHEA"/>
</dbReference>
<dbReference type="GO" id="GO:0005829">
    <property type="term" value="C:cytosol"/>
    <property type="evidence" value="ECO:0007669"/>
    <property type="project" value="TreeGrafter"/>
</dbReference>
<dbReference type="GO" id="GO:0003677">
    <property type="term" value="F:DNA binding"/>
    <property type="evidence" value="ECO:0007669"/>
    <property type="project" value="InterPro"/>
</dbReference>
<comment type="catalytic activity">
    <reaction evidence="7">
        <text>Couples ATP hydrolysis with the unwinding of duplex DNA by translocating in the 3'-5' direction.</text>
        <dbReference type="EC" id="5.6.2.4"/>
    </reaction>
</comment>
<evidence type="ECO:0000256" key="9">
    <source>
        <dbReference type="ARBA" id="ARBA00048988"/>
    </source>
</evidence>
<dbReference type="EMBL" id="AYKG01000030">
    <property type="protein sequence ID" value="ROO27088.1"/>
    <property type="molecule type" value="Genomic_DNA"/>
</dbReference>
<dbReference type="PROSITE" id="PS51217">
    <property type="entry name" value="UVRD_HELICASE_CTER"/>
    <property type="match status" value="1"/>
</dbReference>
<evidence type="ECO:0000256" key="8">
    <source>
        <dbReference type="ARBA" id="ARBA00034808"/>
    </source>
</evidence>
<keyword evidence="5 10" id="KW-0067">ATP-binding</keyword>
<evidence type="ECO:0000256" key="5">
    <source>
        <dbReference type="ARBA" id="ARBA00022840"/>
    </source>
</evidence>
<dbReference type="GO" id="GO:0000725">
    <property type="term" value="P:recombinational repair"/>
    <property type="evidence" value="ECO:0007669"/>
    <property type="project" value="TreeGrafter"/>
</dbReference>